<dbReference type="InterPro" id="IPR036390">
    <property type="entry name" value="WH_DNA-bd_sf"/>
</dbReference>
<comment type="similarity">
    <text evidence="1">Belongs to the LysR transcriptional regulatory family.</text>
</comment>
<dbReference type="EMBL" id="CP023445">
    <property type="protein sequence ID" value="ATE56021.1"/>
    <property type="molecule type" value="Genomic_DNA"/>
</dbReference>
<dbReference type="CDD" id="cd08414">
    <property type="entry name" value="PBP2_LTTR_aromatics_like"/>
    <property type="match status" value="1"/>
</dbReference>
<protein>
    <submittedName>
        <fullName evidence="6">LysR family transcriptional regulator</fullName>
    </submittedName>
</protein>
<reference evidence="6" key="1">
    <citation type="submission" date="2017-09" db="EMBL/GenBank/DDBJ databases">
        <title>Complete Genome Sequence of ansamitocin-producing Bacterium Actinosynnema pretiosum X47.</title>
        <authorList>
            <person name="Cao G."/>
            <person name="Zong G."/>
            <person name="Zhong C."/>
            <person name="Fu J."/>
        </authorList>
    </citation>
    <scope>NUCLEOTIDE SEQUENCE [LARGE SCALE GENOMIC DNA]</scope>
    <source>
        <strain evidence="6">X47</strain>
    </source>
</reference>
<dbReference type="AlphaFoldDB" id="A0A290ZAF2"/>
<dbReference type="SUPFAM" id="SSF53850">
    <property type="entry name" value="Periplasmic binding protein-like II"/>
    <property type="match status" value="1"/>
</dbReference>
<evidence type="ECO:0000256" key="2">
    <source>
        <dbReference type="ARBA" id="ARBA00023015"/>
    </source>
</evidence>
<dbReference type="KEGG" id="apre:CNX65_24360"/>
<dbReference type="Gene3D" id="1.10.10.10">
    <property type="entry name" value="Winged helix-like DNA-binding domain superfamily/Winged helix DNA-binding domain"/>
    <property type="match status" value="1"/>
</dbReference>
<dbReference type="InterPro" id="IPR005119">
    <property type="entry name" value="LysR_subst-bd"/>
</dbReference>
<dbReference type="InterPro" id="IPR036388">
    <property type="entry name" value="WH-like_DNA-bd_sf"/>
</dbReference>
<evidence type="ECO:0000256" key="4">
    <source>
        <dbReference type="ARBA" id="ARBA00023163"/>
    </source>
</evidence>
<keyword evidence="4" id="KW-0804">Transcription</keyword>
<organism evidence="6 7">
    <name type="scientific">Actinosynnema pretiosum</name>
    <dbReference type="NCBI Taxonomy" id="42197"/>
    <lineage>
        <taxon>Bacteria</taxon>
        <taxon>Bacillati</taxon>
        <taxon>Actinomycetota</taxon>
        <taxon>Actinomycetes</taxon>
        <taxon>Pseudonocardiales</taxon>
        <taxon>Pseudonocardiaceae</taxon>
        <taxon>Actinosynnema</taxon>
    </lineage>
</organism>
<dbReference type="PRINTS" id="PR00039">
    <property type="entry name" value="HTHLYSR"/>
</dbReference>
<dbReference type="Proteomes" id="UP000218505">
    <property type="component" value="Chromosome"/>
</dbReference>
<dbReference type="PROSITE" id="PS50931">
    <property type="entry name" value="HTH_LYSR"/>
    <property type="match status" value="1"/>
</dbReference>
<dbReference type="GO" id="GO:0003677">
    <property type="term" value="F:DNA binding"/>
    <property type="evidence" value="ECO:0007669"/>
    <property type="project" value="UniProtKB-KW"/>
</dbReference>
<evidence type="ECO:0000313" key="7">
    <source>
        <dbReference type="Proteomes" id="UP000218505"/>
    </source>
</evidence>
<evidence type="ECO:0000259" key="5">
    <source>
        <dbReference type="PROSITE" id="PS50931"/>
    </source>
</evidence>
<dbReference type="GO" id="GO:0003700">
    <property type="term" value="F:DNA-binding transcription factor activity"/>
    <property type="evidence" value="ECO:0007669"/>
    <property type="project" value="InterPro"/>
</dbReference>
<dbReference type="FunFam" id="1.10.10.10:FF:000001">
    <property type="entry name" value="LysR family transcriptional regulator"/>
    <property type="match status" value="1"/>
</dbReference>
<feature type="domain" description="HTH lysR-type" evidence="5">
    <location>
        <begin position="1"/>
        <end position="58"/>
    </location>
</feature>
<dbReference type="Pfam" id="PF00126">
    <property type="entry name" value="HTH_1"/>
    <property type="match status" value="1"/>
</dbReference>
<dbReference type="InterPro" id="IPR000847">
    <property type="entry name" value="LysR_HTH_N"/>
</dbReference>
<dbReference type="Pfam" id="PF03466">
    <property type="entry name" value="LysR_substrate"/>
    <property type="match status" value="1"/>
</dbReference>
<keyword evidence="3" id="KW-0238">DNA-binding</keyword>
<dbReference type="PANTHER" id="PTHR30346">
    <property type="entry name" value="TRANSCRIPTIONAL DUAL REGULATOR HCAR-RELATED"/>
    <property type="match status" value="1"/>
</dbReference>
<dbReference type="SUPFAM" id="SSF46785">
    <property type="entry name" value="Winged helix' DNA-binding domain"/>
    <property type="match status" value="1"/>
</dbReference>
<keyword evidence="2" id="KW-0805">Transcription regulation</keyword>
<accession>A0A290ZAF2</accession>
<keyword evidence="7" id="KW-1185">Reference proteome</keyword>
<dbReference type="PANTHER" id="PTHR30346:SF28">
    <property type="entry name" value="HTH-TYPE TRANSCRIPTIONAL REGULATOR CYNR"/>
    <property type="match status" value="1"/>
</dbReference>
<evidence type="ECO:0000256" key="1">
    <source>
        <dbReference type="ARBA" id="ARBA00009437"/>
    </source>
</evidence>
<evidence type="ECO:0000256" key="3">
    <source>
        <dbReference type="ARBA" id="ARBA00023125"/>
    </source>
</evidence>
<sequence length="306" mass="32098">MEARHLRYALALAEQQHFGRAARVLGMAQPPLSRQIASLEKEVGARLFDRTPRGVFPTAAGEAFLARTRRALAELGAAAVDAGRADRGETGRLRLGFVASALLEPLPGVLGPFGRRHADVRLELRETASARGVAELVAGELDVVFGLGRPRGRGVGDLVSVVVGRDALVAVVGAGHPWAGVASVGLGQLRRQRLIVSPGAEEPAVDAWLRGLLGEEALAGAVRARDVHTIIGMAACGVGVGLGPERMRVAERAGVWFCAVEPVVELPELVLSFRAGDDSPVLAAFLAVVRERCPGVAARLARVGAR</sequence>
<proteinExistence type="inferred from homology"/>
<dbReference type="RefSeq" id="WP_096495848.1">
    <property type="nucleotide sequence ID" value="NZ_CP023445.1"/>
</dbReference>
<dbReference type="GO" id="GO:0032993">
    <property type="term" value="C:protein-DNA complex"/>
    <property type="evidence" value="ECO:0007669"/>
    <property type="project" value="TreeGrafter"/>
</dbReference>
<dbReference type="Gene3D" id="3.40.190.10">
    <property type="entry name" value="Periplasmic binding protein-like II"/>
    <property type="match status" value="2"/>
</dbReference>
<evidence type="ECO:0000313" key="6">
    <source>
        <dbReference type="EMBL" id="ATE56021.1"/>
    </source>
</evidence>
<name>A0A290ZAF2_9PSEU</name>
<gene>
    <name evidence="6" type="ORF">CNX65_24360</name>
</gene>